<protein>
    <submittedName>
        <fullName evidence="1">Uncharacterized protein</fullName>
    </submittedName>
</protein>
<dbReference type="GeneID" id="87876379"/>
<sequence>MNSIVPKRKIRNSWIVDPNQTKDRRYVNNDIPIAITEEICREEADRLKLTCVVIRQLAHETRIVYKNGRTVTPDSHFTVYMRVSKSQLLLQGHTYVVWDPVLFGNLKKMTDPLSQRKYVSQGPRGRMIIAPTTRQLPFHHHHHHHTSPGKIILLLHA</sequence>
<evidence type="ECO:0000313" key="1">
    <source>
        <dbReference type="EMBL" id="KAK3494198.1"/>
    </source>
</evidence>
<dbReference type="Proteomes" id="UP001285908">
    <property type="component" value="Unassembled WGS sequence"/>
</dbReference>
<dbReference type="EMBL" id="JAULSX010000003">
    <property type="protein sequence ID" value="KAK3494198.1"/>
    <property type="molecule type" value="Genomic_DNA"/>
</dbReference>
<organism evidence="1 2">
    <name type="scientific">Neurospora hispaniola</name>
    <dbReference type="NCBI Taxonomy" id="588809"/>
    <lineage>
        <taxon>Eukaryota</taxon>
        <taxon>Fungi</taxon>
        <taxon>Dikarya</taxon>
        <taxon>Ascomycota</taxon>
        <taxon>Pezizomycotina</taxon>
        <taxon>Sordariomycetes</taxon>
        <taxon>Sordariomycetidae</taxon>
        <taxon>Sordariales</taxon>
        <taxon>Sordariaceae</taxon>
        <taxon>Neurospora</taxon>
    </lineage>
</organism>
<comment type="caution">
    <text evidence="1">The sequence shown here is derived from an EMBL/GenBank/DDBJ whole genome shotgun (WGS) entry which is preliminary data.</text>
</comment>
<proteinExistence type="predicted"/>
<evidence type="ECO:0000313" key="2">
    <source>
        <dbReference type="Proteomes" id="UP001285908"/>
    </source>
</evidence>
<name>A0AAJ0I976_9PEZI</name>
<keyword evidence="2" id="KW-1185">Reference proteome</keyword>
<dbReference type="AlphaFoldDB" id="A0AAJ0I976"/>
<dbReference type="RefSeq" id="XP_062693627.1">
    <property type="nucleotide sequence ID" value="XM_062838757.1"/>
</dbReference>
<accession>A0AAJ0I976</accession>
<gene>
    <name evidence="1" type="ORF">B0T23DRAFT_403227</name>
</gene>
<reference evidence="1 2" key="1">
    <citation type="journal article" date="2023" name="Mol. Phylogenet. Evol.">
        <title>Genome-scale phylogeny and comparative genomics of the fungal order Sordariales.</title>
        <authorList>
            <person name="Hensen N."/>
            <person name="Bonometti L."/>
            <person name="Westerberg I."/>
            <person name="Brannstrom I.O."/>
            <person name="Guillou S."/>
            <person name="Cros-Aarteil S."/>
            <person name="Calhoun S."/>
            <person name="Haridas S."/>
            <person name="Kuo A."/>
            <person name="Mondo S."/>
            <person name="Pangilinan J."/>
            <person name="Riley R."/>
            <person name="LaButti K."/>
            <person name="Andreopoulos B."/>
            <person name="Lipzen A."/>
            <person name="Chen C."/>
            <person name="Yan M."/>
            <person name="Daum C."/>
            <person name="Ng V."/>
            <person name="Clum A."/>
            <person name="Steindorff A."/>
            <person name="Ohm R.A."/>
            <person name="Martin F."/>
            <person name="Silar P."/>
            <person name="Natvig D.O."/>
            <person name="Lalanne C."/>
            <person name="Gautier V."/>
            <person name="Ament-Velasquez S.L."/>
            <person name="Kruys A."/>
            <person name="Hutchinson M.I."/>
            <person name="Powell A.J."/>
            <person name="Barry K."/>
            <person name="Miller A.N."/>
            <person name="Grigoriev I.V."/>
            <person name="Debuchy R."/>
            <person name="Gladieux P."/>
            <person name="Hiltunen Thoren M."/>
            <person name="Johannesson H."/>
        </authorList>
    </citation>
    <scope>NUCLEOTIDE SEQUENCE [LARGE SCALE GENOMIC DNA]</scope>
    <source>
        <strain evidence="1 2">FGSC 10403</strain>
    </source>
</reference>